<evidence type="ECO:0000256" key="1">
    <source>
        <dbReference type="SAM" id="MobiDB-lite"/>
    </source>
</evidence>
<gene>
    <name evidence="3" type="ORF">CBER1_04525</name>
</gene>
<feature type="domain" description="DUF7600" evidence="2">
    <location>
        <begin position="338"/>
        <end position="387"/>
    </location>
</feature>
<dbReference type="Pfam" id="PF24539">
    <property type="entry name" value="DUF7600"/>
    <property type="match status" value="2"/>
</dbReference>
<dbReference type="STRING" id="357750.A0A2S6CF24"/>
<evidence type="ECO:0000313" key="4">
    <source>
        <dbReference type="Proteomes" id="UP000237631"/>
    </source>
</evidence>
<sequence length="675" mass="77247">MDGEGFRCVICGLFVNAAEDENAVTWLNEFRTIYYCMEKPGLTGVGVHLHASVGQYTAPVDPYETWRNPEIGDMIVTIPVMSQEPEQRTHGYLLHNSCFELLDRYVNPKLDLDRLLQLCRSVPYSAECRGLTWDHCYRGLIQRDDQTGFPWEETYRPANLRAVRQFPAQQYVLADPWNIDLVPLSKAVVHDPPKGPTEDALISDCFAQLPLELREMIAVLLTTQEMLNLRGAARSFLPMFESKRFWVSRFWSGNDRGFFFEVLGFKNTFCLRALWKATASERKDSLFNRERIWSILRTIVPLIDARITRHHPDPPKSCISMGIEGHQCLGLLPTIPTASSRGCLAIEYRKMAWPREIVRLTVSLADAGQAKYISGFRFTTKTGSEICFLAAIGSRGLHAIRVLVKSGWKSPWLGDPTDVPITCRLASIDPLLQLRIGFDAFKVTRFQVGNSRESNLLLDKRGSVDLRRSATWYPDSPPPNLYLLPRYRRWPWGYRPIYWIHFGGHEGEHLKYLTTVCVHRRRSIDRIMFEYADGAPTHPWQTLGRSGNTLMDRWVRRSIDGKAGERIESISVNFGPAYDNDQDQEEDPKVLWALKIKTSWGTEFEFVPDDEEEEDGSGEEDEPRGRQKYIFTKLPMVDHTVITGLFATQHPNLGFTNLGLMTEACPDSIKSERDT</sequence>
<dbReference type="AlphaFoldDB" id="A0A2S6CF24"/>
<dbReference type="EMBL" id="PNEN01000465">
    <property type="protein sequence ID" value="PPJ58327.1"/>
    <property type="molecule type" value="Genomic_DNA"/>
</dbReference>
<dbReference type="InterPro" id="IPR056021">
    <property type="entry name" value="DUF7600"/>
</dbReference>
<evidence type="ECO:0000259" key="2">
    <source>
        <dbReference type="Pfam" id="PF24539"/>
    </source>
</evidence>
<feature type="domain" description="DUF7600" evidence="2">
    <location>
        <begin position="388"/>
        <end position="452"/>
    </location>
</feature>
<protein>
    <recommendedName>
        <fullName evidence="2">DUF7600 domain-containing protein</fullName>
    </recommendedName>
</protein>
<evidence type="ECO:0000313" key="3">
    <source>
        <dbReference type="EMBL" id="PPJ58327.1"/>
    </source>
</evidence>
<keyword evidence="4" id="KW-1185">Reference proteome</keyword>
<name>A0A2S6CF24_9PEZI</name>
<comment type="caution">
    <text evidence="3">The sequence shown here is derived from an EMBL/GenBank/DDBJ whole genome shotgun (WGS) entry which is preliminary data.</text>
</comment>
<proteinExistence type="predicted"/>
<accession>A0A2S6CF24</accession>
<feature type="compositionally biased region" description="Acidic residues" evidence="1">
    <location>
        <begin position="606"/>
        <end position="622"/>
    </location>
</feature>
<dbReference type="Proteomes" id="UP000237631">
    <property type="component" value="Unassembled WGS sequence"/>
</dbReference>
<organism evidence="3 4">
    <name type="scientific">Cercospora berteroae</name>
    <dbReference type="NCBI Taxonomy" id="357750"/>
    <lineage>
        <taxon>Eukaryota</taxon>
        <taxon>Fungi</taxon>
        <taxon>Dikarya</taxon>
        <taxon>Ascomycota</taxon>
        <taxon>Pezizomycotina</taxon>
        <taxon>Dothideomycetes</taxon>
        <taxon>Dothideomycetidae</taxon>
        <taxon>Mycosphaerellales</taxon>
        <taxon>Mycosphaerellaceae</taxon>
        <taxon>Cercospora</taxon>
    </lineage>
</organism>
<feature type="region of interest" description="Disordered" evidence="1">
    <location>
        <begin position="606"/>
        <end position="627"/>
    </location>
</feature>
<dbReference type="OrthoDB" id="3646162at2759"/>
<reference evidence="4" key="1">
    <citation type="journal article" date="2017" name="bioRxiv">
        <title>Conservation of a gene cluster reveals novel cercosporin biosynthetic mechanisms and extends production to the genus Colletotrichum.</title>
        <authorList>
            <person name="de Jonge R."/>
            <person name="Ebert M.K."/>
            <person name="Huitt-Roehl C.R."/>
            <person name="Pal P."/>
            <person name="Suttle J.C."/>
            <person name="Spanner R.E."/>
            <person name="Neubauer J.D."/>
            <person name="Jurick W.M.II."/>
            <person name="Stott K.A."/>
            <person name="Secor G.A."/>
            <person name="Thomma B.P.H.J."/>
            <person name="Van de Peer Y."/>
            <person name="Townsend C.A."/>
            <person name="Bolton M.D."/>
        </authorList>
    </citation>
    <scope>NUCLEOTIDE SEQUENCE [LARGE SCALE GENOMIC DNA]</scope>
    <source>
        <strain evidence="4">CBS538.71</strain>
    </source>
</reference>